<dbReference type="SUPFAM" id="SSF52968">
    <property type="entry name" value="B12-dependent dehydatase associated subunit"/>
    <property type="match status" value="1"/>
</dbReference>
<sequence>MVNSVSNEDLIEIITKQVLKQIQNENKVEDIKVSQDSDNIDLKGGFKLVGKGVAEKGKRVDEVVIAIGPAFGEHLKESIIGVPHNEILKEVMAGIEEEGVSVRIIRVLRTSDVAFMAHDAAQISGSGIGIGIQSKGTTVIHQKDLEPLNNLELFPQAPLIDRETYRAIGKNAAKYAKGESPDPVPVRNDQMARPAYQAIAAVLHIKETKYVIPHAKPVEMQIAFE</sequence>
<evidence type="ECO:0000313" key="1">
    <source>
        <dbReference type="EMBL" id="SQB36773.1"/>
    </source>
</evidence>
<organism evidence="1 2">
    <name type="scientific">Clostridium cochlearium</name>
    <dbReference type="NCBI Taxonomy" id="1494"/>
    <lineage>
        <taxon>Bacteria</taxon>
        <taxon>Bacillati</taxon>
        <taxon>Bacillota</taxon>
        <taxon>Clostridia</taxon>
        <taxon>Eubacteriales</taxon>
        <taxon>Clostridiaceae</taxon>
        <taxon>Clostridium</taxon>
    </lineage>
</organism>
<dbReference type="Gene3D" id="3.40.50.10150">
    <property type="entry name" value="B12-dependent dehydatase associated subunit"/>
    <property type="match status" value="1"/>
</dbReference>
<dbReference type="RefSeq" id="WP_111921875.1">
    <property type="nucleotide sequence ID" value="NZ_UAWC01000027.1"/>
</dbReference>
<dbReference type="GO" id="GO:0050215">
    <property type="term" value="F:propanediol dehydratase activity"/>
    <property type="evidence" value="ECO:0007669"/>
    <property type="project" value="UniProtKB-EC"/>
</dbReference>
<dbReference type="PIRSF" id="PIRSF018506">
    <property type="entry name" value="Prpndl_dhdrts_md"/>
    <property type="match status" value="1"/>
</dbReference>
<dbReference type="EC" id="4.2.1.28" evidence="1"/>
<name>A0A2X2WGR8_CLOCO</name>
<accession>A0A2X2WGR8</accession>
<dbReference type="InterPro" id="IPR003208">
    <property type="entry name" value="Dehydtase/Dehydtase_re"/>
</dbReference>
<reference evidence="1 2" key="1">
    <citation type="submission" date="2018-06" db="EMBL/GenBank/DDBJ databases">
        <authorList>
            <consortium name="Pathogen Informatics"/>
            <person name="Doyle S."/>
        </authorList>
    </citation>
    <scope>NUCLEOTIDE SEQUENCE [LARGE SCALE GENOMIC DNA]</scope>
    <source>
        <strain evidence="1 2">NCTC13028</strain>
    </source>
</reference>
<protein>
    <submittedName>
        <fullName evidence="1">Coenzyme B12-dependent glycerol dehydrogenase medium subunit</fullName>
        <ecNumber evidence="1">4.2.1.28</ecNumber>
    </submittedName>
</protein>
<dbReference type="Proteomes" id="UP000250223">
    <property type="component" value="Unassembled WGS sequence"/>
</dbReference>
<dbReference type="EMBL" id="UAWC01000027">
    <property type="protein sequence ID" value="SQB36773.1"/>
    <property type="molecule type" value="Genomic_DNA"/>
</dbReference>
<dbReference type="NCBIfam" id="NF011616">
    <property type="entry name" value="PRK15042.1"/>
    <property type="match status" value="1"/>
</dbReference>
<keyword evidence="1" id="KW-0456">Lyase</keyword>
<proteinExistence type="predicted"/>
<dbReference type="Pfam" id="PF02288">
    <property type="entry name" value="Dehydratase_MU"/>
    <property type="match status" value="1"/>
</dbReference>
<dbReference type="AlphaFoldDB" id="A0A2X2WGR8"/>
<evidence type="ECO:0000313" key="2">
    <source>
        <dbReference type="Proteomes" id="UP000250223"/>
    </source>
</evidence>
<dbReference type="InterPro" id="IPR010254">
    <property type="entry name" value="B12-dep_deHydtase_bsu"/>
</dbReference>
<gene>
    <name evidence="1" type="primary">pduD</name>
    <name evidence="1" type="ORF">NCTC13028_02583</name>
</gene>
<dbReference type="InterPro" id="IPR025541">
    <property type="entry name" value="Ppandiol/glycerol_DHydtase_msu"/>
</dbReference>